<dbReference type="Pfam" id="PF08495">
    <property type="entry name" value="FIST"/>
    <property type="match status" value="1"/>
</dbReference>
<accession>A0A975SKS2</accession>
<evidence type="ECO:0000313" key="4">
    <source>
        <dbReference type="Proteomes" id="UP000683428"/>
    </source>
</evidence>
<dbReference type="AlphaFoldDB" id="A0A975SKS2"/>
<evidence type="ECO:0000259" key="2">
    <source>
        <dbReference type="SMART" id="SM01204"/>
    </source>
</evidence>
<organism evidence="3 4">
    <name type="scientific">Azospira inquinata</name>
    <dbReference type="NCBI Taxonomy" id="2785627"/>
    <lineage>
        <taxon>Bacteria</taxon>
        <taxon>Pseudomonadati</taxon>
        <taxon>Pseudomonadota</taxon>
        <taxon>Betaproteobacteria</taxon>
        <taxon>Rhodocyclales</taxon>
        <taxon>Rhodocyclaceae</taxon>
        <taxon>Azospira</taxon>
    </lineage>
</organism>
<dbReference type="SMART" id="SM01204">
    <property type="entry name" value="FIST_C"/>
    <property type="match status" value="1"/>
</dbReference>
<keyword evidence="4" id="KW-1185">Reference proteome</keyword>
<dbReference type="RefSeq" id="WP_216129589.1">
    <property type="nucleotide sequence ID" value="NZ_CP064782.1"/>
</dbReference>
<evidence type="ECO:0000313" key="3">
    <source>
        <dbReference type="EMBL" id="QWT48145.1"/>
    </source>
</evidence>
<dbReference type="Pfam" id="PF10442">
    <property type="entry name" value="FIST_C"/>
    <property type="match status" value="1"/>
</dbReference>
<name>A0A975SKS2_9RHOO</name>
<proteinExistence type="predicted"/>
<feature type="domain" description="FIST" evidence="1">
    <location>
        <begin position="24"/>
        <end position="218"/>
    </location>
</feature>
<gene>
    <name evidence="3" type="ORF">Azoinq_09720</name>
</gene>
<dbReference type="InterPro" id="IPR013702">
    <property type="entry name" value="FIST_domain_N"/>
</dbReference>
<dbReference type="EMBL" id="CP064782">
    <property type="protein sequence ID" value="QWT48145.1"/>
    <property type="molecule type" value="Genomic_DNA"/>
</dbReference>
<dbReference type="PANTHER" id="PTHR40252">
    <property type="entry name" value="BLR0328 PROTEIN"/>
    <property type="match status" value="1"/>
</dbReference>
<feature type="domain" description="FIST C-domain" evidence="2">
    <location>
        <begin position="219"/>
        <end position="358"/>
    </location>
</feature>
<dbReference type="InterPro" id="IPR019494">
    <property type="entry name" value="FIST_C"/>
</dbReference>
<dbReference type="SMART" id="SM00897">
    <property type="entry name" value="FIST"/>
    <property type="match status" value="1"/>
</dbReference>
<sequence>MELEQLEWRPGLGWRQTTGGLSRAPALVLLFAAREVLDRDRDECLAPLLRRYPGVPLVGCSAAGEIRDIRVGDGGAVAVALAPRQGHIRVESREVNGANSRVCGAALGQALAGPDLRLVFVLAEGVALNGTALVAGLRETLPPDCILTGGLAADGDRFQVTRVVVDHRVSSGLAAAVGFYGPAWRVGYGSVGGWDSFGPDRLITKASGNVLYELDGRPALALYRRYLGELAAGLPATGLYFPLSLRRQLGDEAGLVRTLMAINEADGSLTFAAEIPEGHYARLMKANFDRLIDGAGLAAECSRQGAGDSPCLALLVSCVGRKLLLEQRVEEELERVREVLGPEALLTGFYSYGEICPQTTPAGGGRCELHNQTMTITTLGED</sequence>
<dbReference type="PANTHER" id="PTHR40252:SF2">
    <property type="entry name" value="BLR0328 PROTEIN"/>
    <property type="match status" value="1"/>
</dbReference>
<dbReference type="KEGG" id="aiq:Azoinq_09720"/>
<dbReference type="Proteomes" id="UP000683428">
    <property type="component" value="Chromosome"/>
</dbReference>
<protein>
    <submittedName>
        <fullName evidence="3">FIST C-terminal domain-containing protein</fullName>
    </submittedName>
</protein>
<reference evidence="3" key="1">
    <citation type="submission" date="2020-11" db="EMBL/GenBank/DDBJ databases">
        <title>Azospira inquinata sp. nov.</title>
        <authorList>
            <person name="Moe W.M."/>
            <person name="Mikes M.C."/>
        </authorList>
    </citation>
    <scope>NUCLEOTIDE SEQUENCE</scope>
    <source>
        <strain evidence="3">Azo-3</strain>
    </source>
</reference>
<evidence type="ECO:0000259" key="1">
    <source>
        <dbReference type="SMART" id="SM00897"/>
    </source>
</evidence>